<dbReference type="AlphaFoldDB" id="F2AX91"/>
<dbReference type="PATRIC" id="fig|991778.3.peg.4600"/>
<evidence type="ECO:0000313" key="1">
    <source>
        <dbReference type="EMBL" id="EGF25717.1"/>
    </source>
</evidence>
<protein>
    <recommendedName>
        <fullName evidence="3">PEGA domain-containing protein</fullName>
    </recommendedName>
</protein>
<organism evidence="1 2">
    <name type="scientific">Rhodopirellula baltica WH47</name>
    <dbReference type="NCBI Taxonomy" id="991778"/>
    <lineage>
        <taxon>Bacteria</taxon>
        <taxon>Pseudomonadati</taxon>
        <taxon>Planctomycetota</taxon>
        <taxon>Planctomycetia</taxon>
        <taxon>Pirellulales</taxon>
        <taxon>Pirellulaceae</taxon>
        <taxon>Rhodopirellula</taxon>
    </lineage>
</organism>
<reference evidence="1 2" key="1">
    <citation type="journal article" date="2013" name="Mar. Genomics">
        <title>Expression of sulfatases in Rhodopirellula baltica and the diversity of sulfatases in the genus Rhodopirellula.</title>
        <authorList>
            <person name="Wegner C.E."/>
            <person name="Richter-Heitmann T."/>
            <person name="Klindworth A."/>
            <person name="Klockow C."/>
            <person name="Richter M."/>
            <person name="Achstetter T."/>
            <person name="Glockner F.O."/>
            <person name="Harder J."/>
        </authorList>
    </citation>
    <scope>NUCLEOTIDE SEQUENCE [LARGE SCALE GENOMIC DNA]</scope>
    <source>
        <strain evidence="1 2">WH47</strain>
    </source>
</reference>
<accession>F2AX91</accession>
<sequence length="171" mass="18516">MFLGAFLFQTGVTMKTWLTIFAILAVTATSVIGAEPLPPEGCSRVKLFFVVPQDEPPADRQMMVNVGGMVLPIDSIRPISIYVDGKFTGHAMTSPYSSVQPGLHLQAGDHEFEFKCDGFAPTKAKLTVLPNQCTQNLIVKMTKEAEKNTGKLIDSASRSAAVEKAKVEIAK</sequence>
<evidence type="ECO:0000313" key="2">
    <source>
        <dbReference type="Proteomes" id="UP000006222"/>
    </source>
</evidence>
<dbReference type="EMBL" id="AFAR01000214">
    <property type="protein sequence ID" value="EGF25717.1"/>
    <property type="molecule type" value="Genomic_DNA"/>
</dbReference>
<dbReference type="Proteomes" id="UP000006222">
    <property type="component" value="Unassembled WGS sequence"/>
</dbReference>
<evidence type="ECO:0008006" key="3">
    <source>
        <dbReference type="Google" id="ProtNLM"/>
    </source>
</evidence>
<proteinExistence type="predicted"/>
<comment type="caution">
    <text evidence="1">The sequence shown here is derived from an EMBL/GenBank/DDBJ whole genome shotgun (WGS) entry which is preliminary data.</text>
</comment>
<name>F2AX91_RHOBT</name>
<gene>
    <name evidence="1" type="ORF">RBWH47_05127</name>
</gene>